<protein>
    <submittedName>
        <fullName evidence="4">Helicase_PWI domain-containing protein</fullName>
    </submittedName>
</protein>
<dbReference type="EMBL" id="UZAH01029981">
    <property type="protein sequence ID" value="VDP08721.1"/>
    <property type="molecule type" value="Genomic_DNA"/>
</dbReference>
<gene>
    <name evidence="2" type="ORF">HPBE_LOCUS17376</name>
</gene>
<dbReference type="AlphaFoldDB" id="A0A183G6N7"/>
<dbReference type="OrthoDB" id="5830452at2759"/>
<dbReference type="WBParaSite" id="HPBE_0001737701-mRNA-1">
    <property type="protein sequence ID" value="HPBE_0001737701-mRNA-1"/>
    <property type="gene ID" value="HPBE_0001737701"/>
</dbReference>
<reference evidence="2 3" key="1">
    <citation type="submission" date="2018-11" db="EMBL/GenBank/DDBJ databases">
        <authorList>
            <consortium name="Pathogen Informatics"/>
        </authorList>
    </citation>
    <scope>NUCLEOTIDE SEQUENCE [LARGE SCALE GENOMIC DNA]</scope>
</reference>
<sequence>MTDVEMIADDLEGELRILCGEDQPASLQACDRVRKAVKIIEGKAGRQRCDLEQQAEVEKQLAESEEELLRLRRQVELPIVTVKDSDAEDHSSCNGGNKPKARTITAEPRTAIGWSHRDGLIPTEQNNDSDVEGSVREPEADVTFEAWYRRHEDIFTIDAQRLDGAILVRLLLHKLDAAAYEKYVNNILPVTFHDAVSD</sequence>
<organism evidence="3 4">
    <name type="scientific">Heligmosomoides polygyrus</name>
    <name type="common">Parasitic roundworm</name>
    <dbReference type="NCBI Taxonomy" id="6339"/>
    <lineage>
        <taxon>Eukaryota</taxon>
        <taxon>Metazoa</taxon>
        <taxon>Ecdysozoa</taxon>
        <taxon>Nematoda</taxon>
        <taxon>Chromadorea</taxon>
        <taxon>Rhabditida</taxon>
        <taxon>Rhabditina</taxon>
        <taxon>Rhabditomorpha</taxon>
        <taxon>Strongyloidea</taxon>
        <taxon>Heligmosomidae</taxon>
        <taxon>Heligmosomoides</taxon>
    </lineage>
</organism>
<name>A0A183G6N7_HELPZ</name>
<accession>A0A3P8ACT6</accession>
<evidence type="ECO:0000313" key="2">
    <source>
        <dbReference type="EMBL" id="VDP08721.1"/>
    </source>
</evidence>
<feature type="domain" description="DUF7083" evidence="1">
    <location>
        <begin position="137"/>
        <end position="191"/>
    </location>
</feature>
<dbReference type="InterPro" id="IPR055510">
    <property type="entry name" value="DUF7083"/>
</dbReference>
<dbReference type="Proteomes" id="UP000050761">
    <property type="component" value="Unassembled WGS sequence"/>
</dbReference>
<dbReference type="Pfam" id="PF23309">
    <property type="entry name" value="DUF7083"/>
    <property type="match status" value="1"/>
</dbReference>
<accession>A0A183G6N7</accession>
<proteinExistence type="predicted"/>
<evidence type="ECO:0000259" key="1">
    <source>
        <dbReference type="Pfam" id="PF23309"/>
    </source>
</evidence>
<evidence type="ECO:0000313" key="3">
    <source>
        <dbReference type="Proteomes" id="UP000050761"/>
    </source>
</evidence>
<evidence type="ECO:0000313" key="4">
    <source>
        <dbReference type="WBParaSite" id="HPBE_0001737701-mRNA-1"/>
    </source>
</evidence>
<keyword evidence="3" id="KW-1185">Reference proteome</keyword>
<reference evidence="4" key="2">
    <citation type="submission" date="2019-09" db="UniProtKB">
        <authorList>
            <consortium name="WormBaseParasite"/>
        </authorList>
    </citation>
    <scope>IDENTIFICATION</scope>
</reference>